<dbReference type="InterPro" id="IPR003870">
    <property type="entry name" value="DUF222"/>
</dbReference>
<dbReference type="Pfam" id="PF01844">
    <property type="entry name" value="HNH"/>
    <property type="match status" value="1"/>
</dbReference>
<dbReference type="InterPro" id="IPR003615">
    <property type="entry name" value="HNH_nuc"/>
</dbReference>
<dbReference type="GO" id="GO:0008270">
    <property type="term" value="F:zinc ion binding"/>
    <property type="evidence" value="ECO:0007669"/>
    <property type="project" value="InterPro"/>
</dbReference>
<dbReference type="AlphaFoldDB" id="A0A9W6NY28"/>
<dbReference type="GO" id="GO:0004519">
    <property type="term" value="F:endonuclease activity"/>
    <property type="evidence" value="ECO:0007669"/>
    <property type="project" value="UniProtKB-KW"/>
</dbReference>
<dbReference type="RefSeq" id="WP_271214908.1">
    <property type="nucleotide sequence ID" value="NZ_BAAAUZ010000003.1"/>
</dbReference>
<dbReference type="CDD" id="cd00085">
    <property type="entry name" value="HNHc"/>
    <property type="match status" value="1"/>
</dbReference>
<evidence type="ECO:0000313" key="5">
    <source>
        <dbReference type="Proteomes" id="UP001143463"/>
    </source>
</evidence>
<evidence type="ECO:0000313" key="4">
    <source>
        <dbReference type="EMBL" id="GLL13333.1"/>
    </source>
</evidence>
<dbReference type="Gene3D" id="1.10.30.50">
    <property type="match status" value="1"/>
</dbReference>
<gene>
    <name evidence="4" type="ORF">GCM10017577_44760</name>
</gene>
<dbReference type="Proteomes" id="UP001143463">
    <property type="component" value="Unassembled WGS sequence"/>
</dbReference>
<sequence>MLPSPVADARRLLDEAVDALAAAVGQASAAELVEVVTIGETVTRRLERIGVDAVAGLDRHGTFAEHGYASPTRALQDLLRLDRGVAAQRVAVAEAVCPRVGLDGAALPAKLPATADVFAAGDTSLAHVSVVARLLASPPAGRLSPEIWAGAEIQLAGAAATYTPRELQQWGTALLDALDADGPEPDDAPPPQVNELRLTRYATKPGGRLVGRYDDAALFEAIATALDAKAAPLTADDDRTAAERQAEALAEVCGWVLEHGELPSVGGRRPTLTVQIRLEDLEQRARAGMLEFAGQLSPTALRQLACDCGVVPIVLDGQGQPLDVGRLTRSIPDGLRRAVTARDGGCAHPGCDCPPSWCEIHHVTPWEHGGHTALGNLVMLCKAHHRQIHSTDWVVRLRDGIPEFIPPAWIDPDQIPRRRPRPSNLDRSDEGRRRIAQLV</sequence>
<proteinExistence type="inferred from homology"/>
<dbReference type="InterPro" id="IPR002711">
    <property type="entry name" value="HNH"/>
</dbReference>
<organism evidence="4 5">
    <name type="scientific">Pseudonocardia halophobica</name>
    <dbReference type="NCBI Taxonomy" id="29401"/>
    <lineage>
        <taxon>Bacteria</taxon>
        <taxon>Bacillati</taxon>
        <taxon>Actinomycetota</taxon>
        <taxon>Actinomycetes</taxon>
        <taxon>Pseudonocardiales</taxon>
        <taxon>Pseudonocardiaceae</taxon>
        <taxon>Pseudonocardia</taxon>
    </lineage>
</organism>
<dbReference type="SMART" id="SM00507">
    <property type="entry name" value="HNHc"/>
    <property type="match status" value="1"/>
</dbReference>
<name>A0A9W6NY28_9PSEU</name>
<protein>
    <submittedName>
        <fullName evidence="4">HNH endonuclease</fullName>
    </submittedName>
</protein>
<feature type="domain" description="HNH nuclease" evidence="3">
    <location>
        <begin position="334"/>
        <end position="386"/>
    </location>
</feature>
<accession>A0A9W6NY28</accession>
<evidence type="ECO:0000256" key="2">
    <source>
        <dbReference type="SAM" id="MobiDB-lite"/>
    </source>
</evidence>
<keyword evidence="4" id="KW-0378">Hydrolase</keyword>
<evidence type="ECO:0000256" key="1">
    <source>
        <dbReference type="ARBA" id="ARBA00023450"/>
    </source>
</evidence>
<dbReference type="EMBL" id="BSFQ01000021">
    <property type="protein sequence ID" value="GLL13333.1"/>
    <property type="molecule type" value="Genomic_DNA"/>
</dbReference>
<keyword evidence="4" id="KW-0540">Nuclease</keyword>
<dbReference type="Pfam" id="PF02720">
    <property type="entry name" value="DUF222"/>
    <property type="match status" value="1"/>
</dbReference>
<dbReference type="GO" id="GO:0003676">
    <property type="term" value="F:nucleic acid binding"/>
    <property type="evidence" value="ECO:0007669"/>
    <property type="project" value="InterPro"/>
</dbReference>
<comment type="caution">
    <text evidence="4">The sequence shown here is derived from an EMBL/GenBank/DDBJ whole genome shotgun (WGS) entry which is preliminary data.</text>
</comment>
<reference evidence="4" key="2">
    <citation type="submission" date="2023-01" db="EMBL/GenBank/DDBJ databases">
        <authorList>
            <person name="Sun Q."/>
            <person name="Evtushenko L."/>
        </authorList>
    </citation>
    <scope>NUCLEOTIDE SEQUENCE</scope>
    <source>
        <strain evidence="4">VKM Ac-1069</strain>
    </source>
</reference>
<keyword evidence="5" id="KW-1185">Reference proteome</keyword>
<feature type="compositionally biased region" description="Basic and acidic residues" evidence="2">
    <location>
        <begin position="424"/>
        <end position="433"/>
    </location>
</feature>
<comment type="similarity">
    <text evidence="1">Belongs to the Rv1128c/1148c/1588c/1702c/1945/3466 family.</text>
</comment>
<feature type="region of interest" description="Disordered" evidence="2">
    <location>
        <begin position="412"/>
        <end position="439"/>
    </location>
</feature>
<reference evidence="4" key="1">
    <citation type="journal article" date="2014" name="Int. J. Syst. Evol. Microbiol.">
        <title>Complete genome sequence of Corynebacterium casei LMG S-19264T (=DSM 44701T), isolated from a smear-ripened cheese.</title>
        <authorList>
            <consortium name="US DOE Joint Genome Institute (JGI-PGF)"/>
            <person name="Walter F."/>
            <person name="Albersmeier A."/>
            <person name="Kalinowski J."/>
            <person name="Ruckert C."/>
        </authorList>
    </citation>
    <scope>NUCLEOTIDE SEQUENCE</scope>
    <source>
        <strain evidence="4">VKM Ac-1069</strain>
    </source>
</reference>
<evidence type="ECO:0000259" key="3">
    <source>
        <dbReference type="SMART" id="SM00507"/>
    </source>
</evidence>
<keyword evidence="4" id="KW-0255">Endonuclease</keyword>